<dbReference type="AlphaFoldDB" id="A0A4Z1HUW6"/>
<accession>A0A4Z1HUW6</accession>
<keyword evidence="3" id="KW-1185">Reference proteome</keyword>
<dbReference type="EMBL" id="PQXN01000236">
    <property type="protein sequence ID" value="TGO48547.1"/>
    <property type="molecule type" value="Genomic_DNA"/>
</dbReference>
<comment type="caution">
    <text evidence="2">The sequence shown here is derived from an EMBL/GenBank/DDBJ whole genome shotgun (WGS) entry which is preliminary data.</text>
</comment>
<evidence type="ECO:0000313" key="3">
    <source>
        <dbReference type="Proteomes" id="UP000297527"/>
    </source>
</evidence>
<feature type="region of interest" description="Disordered" evidence="1">
    <location>
        <begin position="170"/>
        <end position="218"/>
    </location>
</feature>
<dbReference type="OrthoDB" id="3528578at2759"/>
<gene>
    <name evidence="2" type="ORF">BCON_0237g00030</name>
</gene>
<proteinExistence type="predicted"/>
<dbReference type="Proteomes" id="UP000297527">
    <property type="component" value="Unassembled WGS sequence"/>
</dbReference>
<name>A0A4Z1HUW6_9HELO</name>
<sequence length="361" mass="40586">MGFQAYSDNEPMQIPMLKLKHYSTFSWEEGSIEQRGFTKEEVLSLQVIEASDLGTPSTMLQGAGLTLNISFADKIADTHIYRQTEEKADRSIFLRDAAVDESEAGMRSKSKLTCGWCELDPSVSIKNNERSWANLSALLKHQHSGFHAPKLRNVYDTIHSHVTEQDLTIEKTGGNRETTDTVPQHPVELKNIDVSSNGGAEEGTDKRNLKSPKPSKNDDTWCTWLRDSEYSNEVERPTFSFSEVITDRYVEQNQMPRANNEECNSAVPPSFASSECLEEVPSDHNFLSSPEHGIKNSYPVHELDGTLIGDSTPRSTTSKFVEPQPNLINFEDTTSETRSAEDWQDPWMLFRETGGTLLDSL</sequence>
<evidence type="ECO:0000313" key="2">
    <source>
        <dbReference type="EMBL" id="TGO48547.1"/>
    </source>
</evidence>
<protein>
    <submittedName>
        <fullName evidence="2">Uncharacterized protein</fullName>
    </submittedName>
</protein>
<organism evidence="2 3">
    <name type="scientific">Botryotinia convoluta</name>
    <dbReference type="NCBI Taxonomy" id="54673"/>
    <lineage>
        <taxon>Eukaryota</taxon>
        <taxon>Fungi</taxon>
        <taxon>Dikarya</taxon>
        <taxon>Ascomycota</taxon>
        <taxon>Pezizomycotina</taxon>
        <taxon>Leotiomycetes</taxon>
        <taxon>Helotiales</taxon>
        <taxon>Sclerotiniaceae</taxon>
        <taxon>Botryotinia</taxon>
    </lineage>
</organism>
<evidence type="ECO:0000256" key="1">
    <source>
        <dbReference type="SAM" id="MobiDB-lite"/>
    </source>
</evidence>
<reference evidence="2 3" key="1">
    <citation type="submission" date="2017-12" db="EMBL/GenBank/DDBJ databases">
        <title>Comparative genomics of Botrytis spp.</title>
        <authorList>
            <person name="Valero-Jimenez C.A."/>
            <person name="Tapia P."/>
            <person name="Veloso J."/>
            <person name="Silva-Moreno E."/>
            <person name="Staats M."/>
            <person name="Valdes J.H."/>
            <person name="Van Kan J.A.L."/>
        </authorList>
    </citation>
    <scope>NUCLEOTIDE SEQUENCE [LARGE SCALE GENOMIC DNA]</scope>
    <source>
        <strain evidence="2 3">MUCL11595</strain>
    </source>
</reference>